<keyword evidence="3" id="KW-1185">Reference proteome</keyword>
<name>A0ABV2GB86_9BACL</name>
<keyword evidence="1" id="KW-0472">Membrane</keyword>
<feature type="transmembrane region" description="Helical" evidence="1">
    <location>
        <begin position="47"/>
        <end position="65"/>
    </location>
</feature>
<organism evidence="2 3">
    <name type="scientific">Bhargavaea ullalensis</name>
    <dbReference type="NCBI Taxonomy" id="1265685"/>
    <lineage>
        <taxon>Bacteria</taxon>
        <taxon>Bacillati</taxon>
        <taxon>Bacillota</taxon>
        <taxon>Bacilli</taxon>
        <taxon>Bacillales</taxon>
        <taxon>Caryophanaceae</taxon>
        <taxon>Bhargavaea</taxon>
    </lineage>
</organism>
<dbReference type="RefSeq" id="WP_040226556.1">
    <property type="nucleotide sequence ID" value="NZ_JBEPLW010000008.1"/>
</dbReference>
<evidence type="ECO:0000256" key="1">
    <source>
        <dbReference type="SAM" id="Phobius"/>
    </source>
</evidence>
<reference evidence="2 3" key="1">
    <citation type="submission" date="2024-06" db="EMBL/GenBank/DDBJ databases">
        <title>Genomic Encyclopedia of Type Strains, Phase IV (KMG-IV): sequencing the most valuable type-strain genomes for metagenomic binning, comparative biology and taxonomic classification.</title>
        <authorList>
            <person name="Goeker M."/>
        </authorList>
    </citation>
    <scope>NUCLEOTIDE SEQUENCE [LARGE SCALE GENOMIC DNA]</scope>
    <source>
        <strain evidence="2 3">DSM 26128</strain>
    </source>
</reference>
<dbReference type="Proteomes" id="UP001549099">
    <property type="component" value="Unassembled WGS sequence"/>
</dbReference>
<feature type="transmembrane region" description="Helical" evidence="1">
    <location>
        <begin position="12"/>
        <end position="35"/>
    </location>
</feature>
<keyword evidence="1" id="KW-0812">Transmembrane</keyword>
<protein>
    <submittedName>
        <fullName evidence="2">Uncharacterized protein</fullName>
    </submittedName>
</protein>
<accession>A0ABV2GB86</accession>
<keyword evidence="1" id="KW-1133">Transmembrane helix</keyword>
<evidence type="ECO:0000313" key="2">
    <source>
        <dbReference type="EMBL" id="MET3575492.1"/>
    </source>
</evidence>
<proteinExistence type="predicted"/>
<evidence type="ECO:0000313" key="3">
    <source>
        <dbReference type="Proteomes" id="UP001549099"/>
    </source>
</evidence>
<comment type="caution">
    <text evidence="2">The sequence shown here is derived from an EMBL/GenBank/DDBJ whole genome shotgun (WGS) entry which is preliminary data.</text>
</comment>
<dbReference type="EMBL" id="JBEPLW010000008">
    <property type="protein sequence ID" value="MET3575492.1"/>
    <property type="molecule type" value="Genomic_DNA"/>
</dbReference>
<gene>
    <name evidence="2" type="ORF">ABID49_001397</name>
</gene>
<sequence length="72" mass="7834">MKATFKTPKSGKGWFGLLGLFVIVLLGGWPIIPLLNNDLIILGMPTLMAWSILLIILTTGLLILLNKMGVND</sequence>